<organism evidence="3">
    <name type="scientific">viral metagenome</name>
    <dbReference type="NCBI Taxonomy" id="1070528"/>
    <lineage>
        <taxon>unclassified sequences</taxon>
        <taxon>metagenomes</taxon>
        <taxon>organismal metagenomes</taxon>
    </lineage>
</organism>
<keyword evidence="2" id="KW-0812">Transmembrane</keyword>
<evidence type="ECO:0000256" key="2">
    <source>
        <dbReference type="SAM" id="Phobius"/>
    </source>
</evidence>
<feature type="compositionally biased region" description="Low complexity" evidence="1">
    <location>
        <begin position="62"/>
        <end position="74"/>
    </location>
</feature>
<evidence type="ECO:0000256" key="1">
    <source>
        <dbReference type="SAM" id="MobiDB-lite"/>
    </source>
</evidence>
<accession>A0A6C0AZS2</accession>
<feature type="region of interest" description="Disordered" evidence="1">
    <location>
        <begin position="52"/>
        <end position="104"/>
    </location>
</feature>
<reference evidence="3" key="1">
    <citation type="journal article" date="2020" name="Nature">
        <title>Giant virus diversity and host interactions through global metagenomics.</title>
        <authorList>
            <person name="Schulz F."/>
            <person name="Roux S."/>
            <person name="Paez-Espino D."/>
            <person name="Jungbluth S."/>
            <person name="Walsh D.A."/>
            <person name="Denef V.J."/>
            <person name="McMahon K.D."/>
            <person name="Konstantinidis K.T."/>
            <person name="Eloe-Fadrosh E.A."/>
            <person name="Kyrpides N.C."/>
            <person name="Woyke T."/>
        </authorList>
    </citation>
    <scope>NUCLEOTIDE SEQUENCE</scope>
    <source>
        <strain evidence="3">GVMAG-M-3300009182-67</strain>
    </source>
</reference>
<keyword evidence="2" id="KW-0472">Membrane</keyword>
<dbReference type="EMBL" id="MN739039">
    <property type="protein sequence ID" value="QHS85034.1"/>
    <property type="molecule type" value="Genomic_DNA"/>
</dbReference>
<name>A0A6C0AZS2_9ZZZZ</name>
<sequence>MEFDLNRYFTNDQLQFLAWYGVFSIGYLLIKFSSNLKVDDLMPRGHRYSEFTDSSDEEVSEEIIINESSESSESSSEEHDDPSDTSYVQPNNYTSKLRKKQKLI</sequence>
<evidence type="ECO:0000313" key="3">
    <source>
        <dbReference type="EMBL" id="QHS85034.1"/>
    </source>
</evidence>
<dbReference type="AlphaFoldDB" id="A0A6C0AZS2"/>
<feature type="transmembrane region" description="Helical" evidence="2">
    <location>
        <begin position="16"/>
        <end position="34"/>
    </location>
</feature>
<keyword evidence="2" id="KW-1133">Transmembrane helix</keyword>
<proteinExistence type="predicted"/>
<protein>
    <submittedName>
        <fullName evidence="3">Uncharacterized protein</fullName>
    </submittedName>
</protein>